<gene>
    <name evidence="1" type="ORF">Pint_13088</name>
</gene>
<comment type="caution">
    <text evidence="1">The sequence shown here is derived from an EMBL/GenBank/DDBJ whole genome shotgun (WGS) entry which is preliminary data.</text>
</comment>
<dbReference type="Proteomes" id="UP001163603">
    <property type="component" value="Chromosome 8"/>
</dbReference>
<organism evidence="1 2">
    <name type="scientific">Pistacia integerrima</name>
    <dbReference type="NCBI Taxonomy" id="434235"/>
    <lineage>
        <taxon>Eukaryota</taxon>
        <taxon>Viridiplantae</taxon>
        <taxon>Streptophyta</taxon>
        <taxon>Embryophyta</taxon>
        <taxon>Tracheophyta</taxon>
        <taxon>Spermatophyta</taxon>
        <taxon>Magnoliopsida</taxon>
        <taxon>eudicotyledons</taxon>
        <taxon>Gunneridae</taxon>
        <taxon>Pentapetalae</taxon>
        <taxon>rosids</taxon>
        <taxon>malvids</taxon>
        <taxon>Sapindales</taxon>
        <taxon>Anacardiaceae</taxon>
        <taxon>Pistacia</taxon>
    </lineage>
</organism>
<evidence type="ECO:0000313" key="1">
    <source>
        <dbReference type="EMBL" id="KAJ0030312.1"/>
    </source>
</evidence>
<name>A0ACC0Y7F0_9ROSI</name>
<protein>
    <submittedName>
        <fullName evidence="1">Uncharacterized protein</fullName>
    </submittedName>
</protein>
<reference evidence="2" key="1">
    <citation type="journal article" date="2023" name="G3 (Bethesda)">
        <title>Genome assembly and association tests identify interacting loci associated with vigor, precocity, and sex in interspecific pistachio rootstocks.</title>
        <authorList>
            <person name="Palmer W."/>
            <person name="Jacygrad E."/>
            <person name="Sagayaradj S."/>
            <person name="Cavanaugh K."/>
            <person name="Han R."/>
            <person name="Bertier L."/>
            <person name="Beede B."/>
            <person name="Kafkas S."/>
            <person name="Golino D."/>
            <person name="Preece J."/>
            <person name="Michelmore R."/>
        </authorList>
    </citation>
    <scope>NUCLEOTIDE SEQUENCE [LARGE SCALE GENOMIC DNA]</scope>
</reference>
<evidence type="ECO:0000313" key="2">
    <source>
        <dbReference type="Proteomes" id="UP001163603"/>
    </source>
</evidence>
<accession>A0ACC0Y7F0</accession>
<proteinExistence type="predicted"/>
<sequence length="305" mass="34856">MKLVNKSIAYVISDQNFIRQCNLRSKSSTWLFLYKKRWNRHAILEGFSDQSTRWFKISIADLLKPVVSPGQNLYFLTASGNIFLFVCNTRQEVVAVNLVSKTVKRITDSPLGPRGTSSWRRSGMKLVARSDHFQFFFAELVDNRPVLFEYNSETNTWNSTEAKEIVDNSYMPRVDEREDGYIFLNAINGPNESVVVAIGSESRNAPLIARPRFNGGGSINERLHVYGDGHMMIIRSKGVENEDGTVRMLKGIEIWGLNLRKNSRAWEYISKVPSELIRKINKPYGVMMGCLEKEDGIIKMFLIAK</sequence>
<dbReference type="EMBL" id="CM047743">
    <property type="protein sequence ID" value="KAJ0030312.1"/>
    <property type="molecule type" value="Genomic_DNA"/>
</dbReference>
<keyword evidence="2" id="KW-1185">Reference proteome</keyword>